<dbReference type="SUPFAM" id="SSF116842">
    <property type="entry name" value="XseB-like"/>
    <property type="match status" value="1"/>
</dbReference>
<dbReference type="PANTHER" id="PTHR34137:SF1">
    <property type="entry name" value="EXODEOXYRIBONUCLEASE 7 SMALL SUBUNIT"/>
    <property type="match status" value="1"/>
</dbReference>
<evidence type="ECO:0000256" key="3">
    <source>
        <dbReference type="ARBA" id="ARBA00022722"/>
    </source>
</evidence>
<keyword evidence="4 6" id="KW-0378">Hydrolase</keyword>
<proteinExistence type="inferred from homology"/>
<dbReference type="AlphaFoldDB" id="A0A967E8E4"/>
<dbReference type="Proteomes" id="UP000744769">
    <property type="component" value="Unassembled WGS sequence"/>
</dbReference>
<dbReference type="Pfam" id="PF02609">
    <property type="entry name" value="Exonuc_VII_S"/>
    <property type="match status" value="1"/>
</dbReference>
<comment type="similarity">
    <text evidence="1 6">Belongs to the XseB family.</text>
</comment>
<dbReference type="InterPro" id="IPR037004">
    <property type="entry name" value="Exonuc_VII_ssu_sf"/>
</dbReference>
<sequence length="76" mass="8470">MATEEAPDVAQLGYEQARDELATIVSRLEGGQIGLEESMTLWERGEALAAHCHRWLDGAEQRIRQMTGEDDDPAED</sequence>
<dbReference type="Gene3D" id="1.10.287.1040">
    <property type="entry name" value="Exonuclease VII, small subunit"/>
    <property type="match status" value="1"/>
</dbReference>
<dbReference type="GO" id="GO:0005829">
    <property type="term" value="C:cytosol"/>
    <property type="evidence" value="ECO:0007669"/>
    <property type="project" value="TreeGrafter"/>
</dbReference>
<reference evidence="7" key="1">
    <citation type="submission" date="2020-03" db="EMBL/GenBank/DDBJ databases">
        <title>Draft sequencing of Calidifontibacter sp. DB0510.</title>
        <authorList>
            <person name="Kim D.-U."/>
        </authorList>
    </citation>
    <scope>NUCLEOTIDE SEQUENCE</scope>
    <source>
        <strain evidence="7">DB0510</strain>
    </source>
</reference>
<dbReference type="NCBIfam" id="NF002139">
    <property type="entry name" value="PRK00977.1-3"/>
    <property type="match status" value="1"/>
</dbReference>
<evidence type="ECO:0000313" key="8">
    <source>
        <dbReference type="Proteomes" id="UP000744769"/>
    </source>
</evidence>
<dbReference type="NCBIfam" id="TIGR01280">
    <property type="entry name" value="xseB"/>
    <property type="match status" value="1"/>
</dbReference>
<dbReference type="GO" id="GO:0009318">
    <property type="term" value="C:exodeoxyribonuclease VII complex"/>
    <property type="evidence" value="ECO:0007669"/>
    <property type="project" value="UniProtKB-UniRule"/>
</dbReference>
<dbReference type="InterPro" id="IPR003761">
    <property type="entry name" value="Exonuc_VII_S"/>
</dbReference>
<dbReference type="PANTHER" id="PTHR34137">
    <property type="entry name" value="EXODEOXYRIBONUCLEASE 7 SMALL SUBUNIT"/>
    <property type="match status" value="1"/>
</dbReference>
<dbReference type="RefSeq" id="WP_166194146.1">
    <property type="nucleotide sequence ID" value="NZ_JAAOIV010000003.1"/>
</dbReference>
<evidence type="ECO:0000256" key="4">
    <source>
        <dbReference type="ARBA" id="ARBA00022801"/>
    </source>
</evidence>
<dbReference type="EMBL" id="JAAOIV010000003">
    <property type="protein sequence ID" value="NHN55127.1"/>
    <property type="molecule type" value="Genomic_DNA"/>
</dbReference>
<comment type="subcellular location">
    <subcellularLocation>
        <location evidence="6">Cytoplasm</location>
    </subcellularLocation>
</comment>
<evidence type="ECO:0000256" key="2">
    <source>
        <dbReference type="ARBA" id="ARBA00022490"/>
    </source>
</evidence>
<gene>
    <name evidence="6" type="primary">xseB</name>
    <name evidence="7" type="ORF">G9U51_04905</name>
</gene>
<dbReference type="GO" id="GO:0006308">
    <property type="term" value="P:DNA catabolic process"/>
    <property type="evidence" value="ECO:0007669"/>
    <property type="project" value="UniProtKB-UniRule"/>
</dbReference>
<protein>
    <recommendedName>
        <fullName evidence="6">Exodeoxyribonuclease 7 small subunit</fullName>
        <ecNumber evidence="6">3.1.11.6</ecNumber>
    </recommendedName>
    <alternativeName>
        <fullName evidence="6">Exodeoxyribonuclease VII small subunit</fullName>
        <shortName evidence="6">Exonuclease VII small subunit</shortName>
    </alternativeName>
</protein>
<keyword evidence="2 6" id="KW-0963">Cytoplasm</keyword>
<evidence type="ECO:0000256" key="1">
    <source>
        <dbReference type="ARBA" id="ARBA00009998"/>
    </source>
</evidence>
<dbReference type="HAMAP" id="MF_00337">
    <property type="entry name" value="Exonuc_7_S"/>
    <property type="match status" value="1"/>
</dbReference>
<keyword evidence="5 6" id="KW-0269">Exonuclease</keyword>
<accession>A0A967E8E4</accession>
<keyword evidence="8" id="KW-1185">Reference proteome</keyword>
<name>A0A967E8E4_9MICO</name>
<organism evidence="7 8">
    <name type="scientific">Metallococcus carri</name>
    <dbReference type="NCBI Taxonomy" id="1656884"/>
    <lineage>
        <taxon>Bacteria</taxon>
        <taxon>Bacillati</taxon>
        <taxon>Actinomycetota</taxon>
        <taxon>Actinomycetes</taxon>
        <taxon>Micrococcales</taxon>
        <taxon>Dermacoccaceae</taxon>
        <taxon>Metallococcus</taxon>
    </lineage>
</organism>
<dbReference type="EC" id="3.1.11.6" evidence="6"/>
<evidence type="ECO:0000313" key="7">
    <source>
        <dbReference type="EMBL" id="NHN55127.1"/>
    </source>
</evidence>
<comment type="function">
    <text evidence="6">Bidirectionally degrades single-stranded DNA into large acid-insoluble oligonucleotides, which are then degraded further into small acid-soluble oligonucleotides.</text>
</comment>
<keyword evidence="3 6" id="KW-0540">Nuclease</keyword>
<evidence type="ECO:0000256" key="6">
    <source>
        <dbReference type="HAMAP-Rule" id="MF_00337"/>
    </source>
</evidence>
<dbReference type="PIRSF" id="PIRSF006488">
    <property type="entry name" value="Exonuc_VII_S"/>
    <property type="match status" value="1"/>
</dbReference>
<dbReference type="GO" id="GO:0008855">
    <property type="term" value="F:exodeoxyribonuclease VII activity"/>
    <property type="evidence" value="ECO:0007669"/>
    <property type="project" value="UniProtKB-UniRule"/>
</dbReference>
<comment type="caution">
    <text evidence="7">The sequence shown here is derived from an EMBL/GenBank/DDBJ whole genome shotgun (WGS) entry which is preliminary data.</text>
</comment>
<comment type="catalytic activity">
    <reaction evidence="6">
        <text>Exonucleolytic cleavage in either 5'- to 3'- or 3'- to 5'-direction to yield nucleoside 5'-phosphates.</text>
        <dbReference type="EC" id="3.1.11.6"/>
    </reaction>
</comment>
<comment type="subunit">
    <text evidence="6">Heterooligomer composed of large and small subunits.</text>
</comment>
<evidence type="ECO:0000256" key="5">
    <source>
        <dbReference type="ARBA" id="ARBA00022839"/>
    </source>
</evidence>